<sequence>MQKLQSSDRRGKIPAYIQVAAALRRRIETGEWQPSEKISTLEELEEEFRVARVTVRQAVDLLEREGLVKRQQGRGTFVNDTVNDKRWLKLETAWESVVESIRDNVPKFIKVANPPRFPRLPEEEGNLADEYAFLRSVQLKDGVPYGVASVHIAKPVFERERERFLKHPGLSVLADMDVHIAQAHQTLVIGTADPEIADLLQVSLSAPTAEVRWVVLDDTDTAIYVADITYRADCIRMSIDFFEQRTPKTRRKTA</sequence>
<protein>
    <submittedName>
        <fullName evidence="1">GntR family transcriptional regulator</fullName>
    </submittedName>
</protein>
<comment type="caution">
    <text evidence="1">The sequence shown here is derived from an EMBL/GenBank/DDBJ whole genome shotgun (WGS) entry which is preliminary data.</text>
</comment>
<accession>A0ACD3SSK8</accession>
<proteinExistence type="predicted"/>
<keyword evidence="2" id="KW-1185">Reference proteome</keyword>
<name>A0ACD3SSK8_9BURK</name>
<evidence type="ECO:0000313" key="2">
    <source>
        <dbReference type="Proteomes" id="UP000004277"/>
    </source>
</evidence>
<evidence type="ECO:0000313" key="1">
    <source>
        <dbReference type="EMBL" id="TMS59254.1"/>
    </source>
</evidence>
<dbReference type="Proteomes" id="UP000004277">
    <property type="component" value="Unassembled WGS sequence"/>
</dbReference>
<reference evidence="1" key="1">
    <citation type="submission" date="2019-05" db="EMBL/GenBank/DDBJ databases">
        <title>Revised genome assembly of Burkholderiaceae (previously Ralstonia) sp. PBA.</title>
        <authorList>
            <person name="Gan H.M."/>
        </authorList>
    </citation>
    <scope>NUCLEOTIDE SEQUENCE</scope>
    <source>
        <strain evidence="1">PBA</strain>
    </source>
</reference>
<gene>
    <name evidence="1" type="ORF">MW7_003475</name>
</gene>
<dbReference type="EMBL" id="AKCV02000011">
    <property type="protein sequence ID" value="TMS59254.1"/>
    <property type="molecule type" value="Genomic_DNA"/>
</dbReference>
<organism evidence="1 2">
    <name type="scientific">Imbroritus primus</name>
    <dbReference type="NCBI Taxonomy" id="3058603"/>
    <lineage>
        <taxon>Bacteria</taxon>
        <taxon>Pseudomonadati</taxon>
        <taxon>Pseudomonadota</taxon>
        <taxon>Betaproteobacteria</taxon>
        <taxon>Burkholderiales</taxon>
        <taxon>Burkholderiaceae</taxon>
        <taxon>Imbroritus</taxon>
    </lineage>
</organism>